<keyword evidence="5" id="KW-0460">Magnesium</keyword>
<feature type="binding site" evidence="5">
    <location>
        <begin position="63"/>
        <end position="65"/>
    </location>
    <ligand>
        <name>substrate</name>
    </ligand>
</feature>
<dbReference type="Pfam" id="PF00692">
    <property type="entry name" value="dUTPase"/>
    <property type="match status" value="1"/>
</dbReference>
<evidence type="ECO:0000313" key="8">
    <source>
        <dbReference type="Proteomes" id="UP001231197"/>
    </source>
</evidence>
<comment type="catalytic activity">
    <reaction evidence="4 5">
        <text>dUTP + H2O = dUMP + diphosphate + H(+)</text>
        <dbReference type="Rhea" id="RHEA:10248"/>
        <dbReference type="ChEBI" id="CHEBI:15377"/>
        <dbReference type="ChEBI" id="CHEBI:15378"/>
        <dbReference type="ChEBI" id="CHEBI:33019"/>
        <dbReference type="ChEBI" id="CHEBI:61555"/>
        <dbReference type="ChEBI" id="CHEBI:246422"/>
        <dbReference type="EC" id="3.6.1.23"/>
    </reaction>
</comment>
<name>A0ABT7ZRK5_9FLAO</name>
<dbReference type="Proteomes" id="UP001231197">
    <property type="component" value="Unassembled WGS sequence"/>
</dbReference>
<dbReference type="GO" id="GO:0004170">
    <property type="term" value="F:dUTP diphosphatase activity"/>
    <property type="evidence" value="ECO:0007669"/>
    <property type="project" value="UniProtKB-EC"/>
</dbReference>
<dbReference type="RefSeq" id="WP_290205325.1">
    <property type="nucleotide sequence ID" value="NZ_JASDDK010000001.1"/>
</dbReference>
<evidence type="ECO:0000256" key="1">
    <source>
        <dbReference type="ARBA" id="ARBA00006581"/>
    </source>
</evidence>
<comment type="function">
    <text evidence="5">This enzyme is involved in nucleotide metabolism: it produces dUMP, the immediate precursor of thymidine nucleotides and it decreases the intracellular concentration of dUTP so that uracil cannot be incorporated into DNA.</text>
</comment>
<comment type="caution">
    <text evidence="5">Lacks conserved residue(s) required for the propagation of feature annotation.</text>
</comment>
<organism evidence="7 8">
    <name type="scientific">Winogradskyella bathintestinalis</name>
    <dbReference type="NCBI Taxonomy" id="3035208"/>
    <lineage>
        <taxon>Bacteria</taxon>
        <taxon>Pseudomonadati</taxon>
        <taxon>Bacteroidota</taxon>
        <taxon>Flavobacteriia</taxon>
        <taxon>Flavobacteriales</taxon>
        <taxon>Flavobacteriaceae</taxon>
        <taxon>Winogradskyella</taxon>
    </lineage>
</organism>
<dbReference type="CDD" id="cd07557">
    <property type="entry name" value="trimeric_dUTPase"/>
    <property type="match status" value="1"/>
</dbReference>
<keyword evidence="5" id="KW-0479">Metal-binding</keyword>
<dbReference type="PANTHER" id="PTHR11241">
    <property type="entry name" value="DEOXYURIDINE 5'-TRIPHOSPHATE NUCLEOTIDOHYDROLASE"/>
    <property type="match status" value="1"/>
</dbReference>
<comment type="cofactor">
    <cofactor evidence="5">
        <name>Mg(2+)</name>
        <dbReference type="ChEBI" id="CHEBI:18420"/>
    </cofactor>
</comment>
<comment type="pathway">
    <text evidence="5">Pyrimidine metabolism; dUMP biosynthesis; dUMP from dCTP (dUTP route): step 2/2.</text>
</comment>
<evidence type="ECO:0000259" key="6">
    <source>
        <dbReference type="Pfam" id="PF00692"/>
    </source>
</evidence>
<dbReference type="InterPro" id="IPR036157">
    <property type="entry name" value="dUTPase-like_sf"/>
</dbReference>
<dbReference type="NCBIfam" id="NF001862">
    <property type="entry name" value="PRK00601.1"/>
    <property type="match status" value="1"/>
</dbReference>
<feature type="binding site" evidence="5">
    <location>
        <position position="76"/>
    </location>
    <ligand>
        <name>substrate</name>
    </ligand>
</feature>
<comment type="caution">
    <text evidence="7">The sequence shown here is derived from an EMBL/GenBank/DDBJ whole genome shotgun (WGS) entry which is preliminary data.</text>
</comment>
<keyword evidence="8" id="KW-1185">Reference proteome</keyword>
<evidence type="ECO:0000313" key="7">
    <source>
        <dbReference type="EMBL" id="MDN3491629.1"/>
    </source>
</evidence>
<keyword evidence="3 5" id="KW-0546">Nucleotide metabolism</keyword>
<proteinExistence type="inferred from homology"/>
<dbReference type="EMBL" id="JASDDK010000001">
    <property type="protein sequence ID" value="MDN3491629.1"/>
    <property type="molecule type" value="Genomic_DNA"/>
</dbReference>
<evidence type="ECO:0000256" key="4">
    <source>
        <dbReference type="ARBA" id="ARBA00047686"/>
    </source>
</evidence>
<evidence type="ECO:0000256" key="5">
    <source>
        <dbReference type="HAMAP-Rule" id="MF_00116"/>
    </source>
</evidence>
<dbReference type="NCBIfam" id="TIGR00576">
    <property type="entry name" value="dut"/>
    <property type="match status" value="1"/>
</dbReference>
<dbReference type="HAMAP" id="MF_00116">
    <property type="entry name" value="dUTPase_bact"/>
    <property type="match status" value="1"/>
</dbReference>
<dbReference type="Gene3D" id="2.70.40.10">
    <property type="match status" value="1"/>
</dbReference>
<feature type="binding site" evidence="5">
    <location>
        <begin position="80"/>
        <end position="82"/>
    </location>
    <ligand>
        <name>substrate</name>
    </ligand>
</feature>
<dbReference type="PANTHER" id="PTHR11241:SF0">
    <property type="entry name" value="DEOXYURIDINE 5'-TRIPHOSPHATE NUCLEOTIDOHYDROLASE"/>
    <property type="match status" value="1"/>
</dbReference>
<reference evidence="7 8" key="1">
    <citation type="journal article" date="2023" name="Int. J. Syst. Evol. Microbiol.">
        <title>Winogradskyella bathintestinalis sp. nov., isolated from the intestine of the deep-sea loosejaw dragonfish, Malacosteus niger.</title>
        <authorList>
            <person name="Uniacke-Lowe S."/>
            <person name="Johnson C.N."/>
            <person name="Stanton C."/>
            <person name="Hill C."/>
            <person name="Ross P."/>
        </authorList>
    </citation>
    <scope>NUCLEOTIDE SEQUENCE [LARGE SCALE GENOMIC DNA]</scope>
    <source>
        <strain evidence="7 8">APC 3343</strain>
    </source>
</reference>
<accession>A0ABT7ZRK5</accession>
<keyword evidence="2 5" id="KW-0378">Hydrolase</keyword>
<evidence type="ECO:0000256" key="3">
    <source>
        <dbReference type="ARBA" id="ARBA00023080"/>
    </source>
</evidence>
<gene>
    <name evidence="5 7" type="primary">dut</name>
    <name evidence="7" type="ORF">QMA06_02775</name>
</gene>
<dbReference type="EC" id="3.6.1.23" evidence="5"/>
<dbReference type="InterPro" id="IPR029054">
    <property type="entry name" value="dUTPase-like"/>
</dbReference>
<dbReference type="SUPFAM" id="SSF51283">
    <property type="entry name" value="dUTPase-like"/>
    <property type="match status" value="1"/>
</dbReference>
<evidence type="ECO:0000256" key="2">
    <source>
        <dbReference type="ARBA" id="ARBA00022801"/>
    </source>
</evidence>
<comment type="similarity">
    <text evidence="1 5">Belongs to the dUTPase family.</text>
</comment>
<feature type="domain" description="dUTPase-like" evidence="6">
    <location>
        <begin position="12"/>
        <end position="142"/>
    </location>
</feature>
<dbReference type="InterPro" id="IPR008181">
    <property type="entry name" value="dUTPase"/>
</dbReference>
<dbReference type="InterPro" id="IPR033704">
    <property type="entry name" value="dUTPase_trimeric"/>
</dbReference>
<sequence>MKIKIINKSRHDLPHYETVASAGMDLRANLSESRILKPLERSIVGTGLFIELPIGTEAQVRPRSGLAAKKGITVLNAPGTIDADYRGEIGVILVNLSNEDFEINNGERIAQLVVAKHERAEWVDAIELSETDRGEGGFGSTGVV</sequence>
<protein>
    <recommendedName>
        <fullName evidence="5">Deoxyuridine 5'-triphosphate nucleotidohydrolase</fullName>
        <shortName evidence="5">dUTPase</shortName>
        <ecNumber evidence="5">3.6.1.23</ecNumber>
    </recommendedName>
    <alternativeName>
        <fullName evidence="5">dUTP pyrophosphatase</fullName>
    </alternativeName>
</protein>